<sequence length="83" mass="9527">MASSQSQQPSYYPSDFQTLFHPTDWIDDSLPSPSEEVTANTVTEGTRHFYIAWADNIRSFRNVNCVCKASFVSDTSLRIKRLY</sequence>
<name>A0A8H7AC82_9EURO</name>
<evidence type="ECO:0000313" key="1">
    <source>
        <dbReference type="EMBL" id="KAF7506460.1"/>
    </source>
</evidence>
<organism evidence="1 2">
    <name type="scientific">Endocarpon pusillum</name>
    <dbReference type="NCBI Taxonomy" id="364733"/>
    <lineage>
        <taxon>Eukaryota</taxon>
        <taxon>Fungi</taxon>
        <taxon>Dikarya</taxon>
        <taxon>Ascomycota</taxon>
        <taxon>Pezizomycotina</taxon>
        <taxon>Eurotiomycetes</taxon>
        <taxon>Chaetothyriomycetidae</taxon>
        <taxon>Verrucariales</taxon>
        <taxon>Verrucariaceae</taxon>
        <taxon>Endocarpon</taxon>
    </lineage>
</organism>
<accession>A0A8H7AC82</accession>
<proteinExistence type="predicted"/>
<comment type="caution">
    <text evidence="1">The sequence shown here is derived from an EMBL/GenBank/DDBJ whole genome shotgun (WGS) entry which is preliminary data.</text>
</comment>
<gene>
    <name evidence="1" type="ORF">GJ744_011710</name>
</gene>
<protein>
    <submittedName>
        <fullName evidence="1">Uncharacterized protein</fullName>
    </submittedName>
</protein>
<evidence type="ECO:0000313" key="2">
    <source>
        <dbReference type="Proteomes" id="UP000606974"/>
    </source>
</evidence>
<reference evidence="1" key="1">
    <citation type="submission" date="2020-02" db="EMBL/GenBank/DDBJ databases">
        <authorList>
            <person name="Palmer J.M."/>
        </authorList>
    </citation>
    <scope>NUCLEOTIDE SEQUENCE</scope>
    <source>
        <strain evidence="1">EPUS1.4</strain>
        <tissue evidence="1">Thallus</tissue>
    </source>
</reference>
<keyword evidence="2" id="KW-1185">Reference proteome</keyword>
<dbReference type="AlphaFoldDB" id="A0A8H7AC82"/>
<dbReference type="Proteomes" id="UP000606974">
    <property type="component" value="Unassembled WGS sequence"/>
</dbReference>
<dbReference type="EMBL" id="JAACFV010000086">
    <property type="protein sequence ID" value="KAF7506460.1"/>
    <property type="molecule type" value="Genomic_DNA"/>
</dbReference>